<accession>A0ACC0VMD4</accession>
<dbReference type="EMBL" id="CM047587">
    <property type="protein sequence ID" value="KAI9907256.1"/>
    <property type="molecule type" value="Genomic_DNA"/>
</dbReference>
<protein>
    <submittedName>
        <fullName evidence="1">Uncharacterized protein</fullName>
    </submittedName>
</protein>
<organism evidence="1 2">
    <name type="scientific">Peronosclerospora sorghi</name>
    <dbReference type="NCBI Taxonomy" id="230839"/>
    <lineage>
        <taxon>Eukaryota</taxon>
        <taxon>Sar</taxon>
        <taxon>Stramenopiles</taxon>
        <taxon>Oomycota</taxon>
        <taxon>Peronosporomycetes</taxon>
        <taxon>Peronosporales</taxon>
        <taxon>Peronosporaceae</taxon>
        <taxon>Peronosclerospora</taxon>
    </lineage>
</organism>
<evidence type="ECO:0000313" key="2">
    <source>
        <dbReference type="Proteomes" id="UP001163321"/>
    </source>
</evidence>
<sequence length="260" mass="28546">MLVRTATERNVRSILFHVKPTSTTLFQGPDVGKAIRALKAHGYLLGWIGDASTSDATLLREFHLVYNDKDSSTASSMYAAASKEWNVPLDRTLLVTESTRPDDETNDAIPVTLTSESMDTASHPLVQFVKDLLDFDACLDPTGRCFGPFRISFSQVFYESTLSFALVNLKPIVRGASVAGMSRVPLMPLNYSVVSTELGHVLVVPKRRVARFTMLDVDEVSDLWTSALVPLVLRETASIHPAGTDTFPLMLVLLARGQTT</sequence>
<keyword evidence="2" id="KW-1185">Reference proteome</keyword>
<gene>
    <name evidence="1" type="ORF">PsorP6_003160</name>
</gene>
<name>A0ACC0VMD4_9STRA</name>
<comment type="caution">
    <text evidence="1">The sequence shown here is derived from an EMBL/GenBank/DDBJ whole genome shotgun (WGS) entry which is preliminary data.</text>
</comment>
<proteinExistence type="predicted"/>
<evidence type="ECO:0000313" key="1">
    <source>
        <dbReference type="EMBL" id="KAI9907256.1"/>
    </source>
</evidence>
<reference evidence="1 2" key="1">
    <citation type="journal article" date="2022" name="bioRxiv">
        <title>The genome of the oomycete Peronosclerospora sorghi, a cosmopolitan pathogen of maize and sorghum, is inflated with dispersed pseudogenes.</title>
        <authorList>
            <person name="Fletcher K."/>
            <person name="Martin F."/>
            <person name="Isakeit T."/>
            <person name="Cavanaugh K."/>
            <person name="Magill C."/>
            <person name="Michelmore R."/>
        </authorList>
    </citation>
    <scope>NUCLEOTIDE SEQUENCE [LARGE SCALE GENOMIC DNA]</scope>
    <source>
        <strain evidence="1">P6</strain>
    </source>
</reference>
<dbReference type="Proteomes" id="UP001163321">
    <property type="component" value="Chromosome 8"/>
</dbReference>